<dbReference type="Gene3D" id="1.10.357.10">
    <property type="entry name" value="Tetracycline Repressor, domain 2"/>
    <property type="match status" value="1"/>
</dbReference>
<dbReference type="Pfam" id="PF17918">
    <property type="entry name" value="TetR_C_15"/>
    <property type="match status" value="1"/>
</dbReference>
<dbReference type="Proteomes" id="UP000676409">
    <property type="component" value="Chromosome"/>
</dbReference>
<evidence type="ECO:0000256" key="1">
    <source>
        <dbReference type="ARBA" id="ARBA00023015"/>
    </source>
</evidence>
<evidence type="ECO:0000256" key="3">
    <source>
        <dbReference type="ARBA" id="ARBA00023163"/>
    </source>
</evidence>
<evidence type="ECO:0000313" key="7">
    <source>
        <dbReference type="Proteomes" id="UP000676409"/>
    </source>
</evidence>
<dbReference type="InterPro" id="IPR001647">
    <property type="entry name" value="HTH_TetR"/>
</dbReference>
<dbReference type="GO" id="GO:0003700">
    <property type="term" value="F:DNA-binding transcription factor activity"/>
    <property type="evidence" value="ECO:0007669"/>
    <property type="project" value="TreeGrafter"/>
</dbReference>
<accession>A0A975FYC2</accession>
<dbReference type="PANTHER" id="PTHR30055">
    <property type="entry name" value="HTH-TYPE TRANSCRIPTIONAL REGULATOR RUTR"/>
    <property type="match status" value="1"/>
</dbReference>
<evidence type="ECO:0000256" key="4">
    <source>
        <dbReference type="PROSITE-ProRule" id="PRU00335"/>
    </source>
</evidence>
<dbReference type="AlphaFoldDB" id="A0A975FYC2"/>
<proteinExistence type="predicted"/>
<dbReference type="InterPro" id="IPR041669">
    <property type="entry name" value="TetR_C_15"/>
</dbReference>
<keyword evidence="3" id="KW-0804">Transcription</keyword>
<feature type="domain" description="HTH tetR-type" evidence="5">
    <location>
        <begin position="19"/>
        <end position="79"/>
    </location>
</feature>
<reference evidence="6" key="1">
    <citation type="submission" date="2021-04" db="EMBL/GenBank/DDBJ databases">
        <title>The complete genome sequence of Caulobacter sp. S6.</title>
        <authorList>
            <person name="Tang Y."/>
            <person name="Ouyang W."/>
            <person name="Liu Q."/>
            <person name="Huang B."/>
            <person name="Guo Z."/>
            <person name="Lei P."/>
        </authorList>
    </citation>
    <scope>NUCLEOTIDE SEQUENCE</scope>
    <source>
        <strain evidence="6">S6</strain>
    </source>
</reference>
<dbReference type="InterPro" id="IPR009057">
    <property type="entry name" value="Homeodomain-like_sf"/>
</dbReference>
<dbReference type="InterPro" id="IPR050109">
    <property type="entry name" value="HTH-type_TetR-like_transc_reg"/>
</dbReference>
<dbReference type="RefSeq" id="WP_211937478.1">
    <property type="nucleotide sequence ID" value="NZ_CP073078.1"/>
</dbReference>
<evidence type="ECO:0000256" key="2">
    <source>
        <dbReference type="ARBA" id="ARBA00023125"/>
    </source>
</evidence>
<name>A0A975FYC2_9CAUL</name>
<feature type="DNA-binding region" description="H-T-H motif" evidence="4">
    <location>
        <begin position="42"/>
        <end position="61"/>
    </location>
</feature>
<gene>
    <name evidence="6" type="ORF">KCG34_20600</name>
</gene>
<dbReference type="PANTHER" id="PTHR30055:SF234">
    <property type="entry name" value="HTH-TYPE TRANSCRIPTIONAL REGULATOR BETI"/>
    <property type="match status" value="1"/>
</dbReference>
<keyword evidence="1" id="KW-0805">Transcription regulation</keyword>
<dbReference type="GO" id="GO:0000976">
    <property type="term" value="F:transcription cis-regulatory region binding"/>
    <property type="evidence" value="ECO:0007669"/>
    <property type="project" value="TreeGrafter"/>
</dbReference>
<dbReference type="PRINTS" id="PR00455">
    <property type="entry name" value="HTHTETR"/>
</dbReference>
<protein>
    <submittedName>
        <fullName evidence="6">TetR family transcriptional regulator</fullName>
    </submittedName>
</protein>
<keyword evidence="7" id="KW-1185">Reference proteome</keyword>
<evidence type="ECO:0000313" key="6">
    <source>
        <dbReference type="EMBL" id="QUD87426.1"/>
    </source>
</evidence>
<dbReference type="PROSITE" id="PS50977">
    <property type="entry name" value="HTH_TETR_2"/>
    <property type="match status" value="1"/>
</dbReference>
<evidence type="ECO:0000259" key="5">
    <source>
        <dbReference type="PROSITE" id="PS50977"/>
    </source>
</evidence>
<sequence>MTAQAILTPRKTPAQGRSRAMVETIVEAAARVLEEAGAAGFNTNAVAARAGVSVGSLYQYFPGKQALVAELSRRGAETLLADLAAAVEAAEAAPEGSLREDVRRLAQAAIAWQCRRPALERALDQMEAGLDLPTDARGTASQIQALIVRLIGRRLPGLAPDALSVAAADSLALARALIDQAVARGDAHEPAFEARLTGALCGYLSVVAAV</sequence>
<dbReference type="Pfam" id="PF00440">
    <property type="entry name" value="TetR_N"/>
    <property type="match status" value="1"/>
</dbReference>
<dbReference type="EMBL" id="CP073078">
    <property type="protein sequence ID" value="QUD87426.1"/>
    <property type="molecule type" value="Genomic_DNA"/>
</dbReference>
<organism evidence="6 7">
    <name type="scientific">Phenylobacterium montanum</name>
    <dbReference type="NCBI Taxonomy" id="2823693"/>
    <lineage>
        <taxon>Bacteria</taxon>
        <taxon>Pseudomonadati</taxon>
        <taxon>Pseudomonadota</taxon>
        <taxon>Alphaproteobacteria</taxon>
        <taxon>Caulobacterales</taxon>
        <taxon>Caulobacteraceae</taxon>
        <taxon>Phenylobacterium</taxon>
    </lineage>
</organism>
<dbReference type="SUPFAM" id="SSF46689">
    <property type="entry name" value="Homeodomain-like"/>
    <property type="match status" value="1"/>
</dbReference>
<keyword evidence="2 4" id="KW-0238">DNA-binding</keyword>
<dbReference type="KEGG" id="caul:KCG34_20600"/>